<keyword evidence="2" id="KW-1185">Reference proteome</keyword>
<dbReference type="EMBL" id="JACBYR010000001">
    <property type="protein sequence ID" value="NYE82950.1"/>
    <property type="molecule type" value="Genomic_DNA"/>
</dbReference>
<name>A0A7Y9LN53_9BURK</name>
<dbReference type="RefSeq" id="WP_179586233.1">
    <property type="nucleotide sequence ID" value="NZ_BMXQ01000001.1"/>
</dbReference>
<proteinExistence type="predicted"/>
<comment type="caution">
    <text evidence="1">The sequence shown here is derived from an EMBL/GenBank/DDBJ whole genome shotgun (WGS) entry which is preliminary data.</text>
</comment>
<organism evidence="1 2">
    <name type="scientific">Pigmentiphaga litoralis</name>
    <dbReference type="NCBI Taxonomy" id="516702"/>
    <lineage>
        <taxon>Bacteria</taxon>
        <taxon>Pseudomonadati</taxon>
        <taxon>Pseudomonadota</taxon>
        <taxon>Betaproteobacteria</taxon>
        <taxon>Burkholderiales</taxon>
        <taxon>Alcaligenaceae</taxon>
        <taxon>Pigmentiphaga</taxon>
    </lineage>
</organism>
<gene>
    <name evidence="1" type="ORF">FHW18_002221</name>
</gene>
<protein>
    <submittedName>
        <fullName evidence="1">Uncharacterized protein</fullName>
    </submittedName>
</protein>
<sequence length="83" mass="9096">MQTIQYSPNRSSRILDIEIQPTQQPSGAWSADCSVYEMVAGVRVCRGTGLTLRDVPATCEDDMLDAAASRIADDIEHQRGITL</sequence>
<reference evidence="1 2" key="1">
    <citation type="submission" date="2020-07" db="EMBL/GenBank/DDBJ databases">
        <title>Genomic Encyclopedia of Type Strains, Phase IV (KMG-V): Genome sequencing to study the core and pangenomes of soil and plant-associated prokaryotes.</title>
        <authorList>
            <person name="Whitman W."/>
        </authorList>
    </citation>
    <scope>NUCLEOTIDE SEQUENCE [LARGE SCALE GENOMIC DNA]</scope>
    <source>
        <strain evidence="1 2">SAS40</strain>
    </source>
</reference>
<evidence type="ECO:0000313" key="1">
    <source>
        <dbReference type="EMBL" id="NYE82950.1"/>
    </source>
</evidence>
<evidence type="ECO:0000313" key="2">
    <source>
        <dbReference type="Proteomes" id="UP000542125"/>
    </source>
</evidence>
<dbReference type="AlphaFoldDB" id="A0A7Y9LN53"/>
<dbReference type="Proteomes" id="UP000542125">
    <property type="component" value="Unassembled WGS sequence"/>
</dbReference>
<accession>A0A7Y9LN53</accession>